<accession>A0ABM0WB08</accession>
<dbReference type="PANTHER" id="PTHR32411:SF53">
    <property type="entry name" value="CYSTEINE-RICH REPEAT SECRETORY PROTEIN 18-RELATED"/>
    <property type="match status" value="1"/>
</dbReference>
<dbReference type="CDD" id="cd23509">
    <property type="entry name" value="Gnk2-like"/>
    <property type="match status" value="2"/>
</dbReference>
<dbReference type="Proteomes" id="UP000694864">
    <property type="component" value="Chromosome 15"/>
</dbReference>
<evidence type="ECO:0000256" key="3">
    <source>
        <dbReference type="ARBA" id="ARBA00022729"/>
    </source>
</evidence>
<keyword evidence="8" id="KW-1185">Reference proteome</keyword>
<dbReference type="GeneID" id="104748410"/>
<comment type="subcellular location">
    <subcellularLocation>
        <location evidence="1">Secreted</location>
    </subcellularLocation>
</comment>
<sequence>MYSSSGVSTCFVLIPILSVRSVVATQLLLMRTVSSLNMTNAYLNHKCLAKQGKYNPGSWYERQLQKIIESIASGDGFIHGYDMMALSKDSDSDYVSVTNQCRGDSFGSKCRSCFATAIAGLRRRCPRNKGAIIWYDQCTLEISSFDTQGKIEKDNDFCMSNAKKMNVDSFGEKWLSFLENLVGKANNDKYLYGAGDTSFGTKKLYGMVQCRSDLYNNTCGKCVGYLAVKFQDCWHGKQGARVLGSSCNFRFELYPFVSSTKSGPNLKI</sequence>
<gene>
    <name evidence="9" type="primary">LOC104748410</name>
</gene>
<dbReference type="Pfam" id="PF01657">
    <property type="entry name" value="Stress-antifung"/>
    <property type="match status" value="2"/>
</dbReference>
<feature type="domain" description="Gnk2-homologous" evidence="7">
    <location>
        <begin position="42"/>
        <end position="147"/>
    </location>
</feature>
<evidence type="ECO:0000256" key="6">
    <source>
        <dbReference type="SAM" id="SignalP"/>
    </source>
</evidence>
<reference evidence="9" key="2">
    <citation type="submission" date="2025-08" db="UniProtKB">
        <authorList>
            <consortium name="RefSeq"/>
        </authorList>
    </citation>
    <scope>IDENTIFICATION</scope>
    <source>
        <tissue evidence="9">Leaf</tissue>
    </source>
</reference>
<organism evidence="8 9">
    <name type="scientific">Camelina sativa</name>
    <name type="common">False flax</name>
    <name type="synonym">Myagrum sativum</name>
    <dbReference type="NCBI Taxonomy" id="90675"/>
    <lineage>
        <taxon>Eukaryota</taxon>
        <taxon>Viridiplantae</taxon>
        <taxon>Streptophyta</taxon>
        <taxon>Embryophyta</taxon>
        <taxon>Tracheophyta</taxon>
        <taxon>Spermatophyta</taxon>
        <taxon>Magnoliopsida</taxon>
        <taxon>eudicotyledons</taxon>
        <taxon>Gunneridae</taxon>
        <taxon>Pentapetalae</taxon>
        <taxon>rosids</taxon>
        <taxon>malvids</taxon>
        <taxon>Brassicales</taxon>
        <taxon>Brassicaceae</taxon>
        <taxon>Camelineae</taxon>
        <taxon>Camelina</taxon>
    </lineage>
</organism>
<dbReference type="Gene3D" id="3.30.430.20">
    <property type="entry name" value="Gnk2 domain, C-X8-C-X2-C motif"/>
    <property type="match status" value="2"/>
</dbReference>
<feature type="domain" description="Gnk2-homologous" evidence="7">
    <location>
        <begin position="152"/>
        <end position="256"/>
    </location>
</feature>
<dbReference type="InterPro" id="IPR038408">
    <property type="entry name" value="GNK2_sf"/>
</dbReference>
<evidence type="ECO:0000259" key="7">
    <source>
        <dbReference type="PROSITE" id="PS51473"/>
    </source>
</evidence>
<feature type="chain" id="PRO_5046961220" evidence="6">
    <location>
        <begin position="25"/>
        <end position="268"/>
    </location>
</feature>
<evidence type="ECO:0000256" key="1">
    <source>
        <dbReference type="ARBA" id="ARBA00004613"/>
    </source>
</evidence>
<evidence type="ECO:0000256" key="5">
    <source>
        <dbReference type="ARBA" id="ARBA00038515"/>
    </source>
</evidence>
<dbReference type="PROSITE" id="PS51473">
    <property type="entry name" value="GNK2"/>
    <property type="match status" value="2"/>
</dbReference>
<feature type="signal peptide" evidence="6">
    <location>
        <begin position="1"/>
        <end position="24"/>
    </location>
</feature>
<dbReference type="InterPro" id="IPR002902">
    <property type="entry name" value="GNK2"/>
</dbReference>
<proteinExistence type="inferred from homology"/>
<dbReference type="RefSeq" id="XP_010468358.1">
    <property type="nucleotide sequence ID" value="XM_010470056.1"/>
</dbReference>
<dbReference type="InterPro" id="IPR050581">
    <property type="entry name" value="CRR_secretory_protein"/>
</dbReference>
<keyword evidence="3 6" id="KW-0732">Signal</keyword>
<reference evidence="8" key="1">
    <citation type="journal article" date="2014" name="Nat. Commun.">
        <title>The emerging biofuel crop Camelina sativa retains a highly undifferentiated hexaploid genome structure.</title>
        <authorList>
            <person name="Kagale S."/>
            <person name="Koh C."/>
            <person name="Nixon J."/>
            <person name="Bollina V."/>
            <person name="Clarke W.E."/>
            <person name="Tuteja R."/>
            <person name="Spillane C."/>
            <person name="Robinson S.J."/>
            <person name="Links M.G."/>
            <person name="Clarke C."/>
            <person name="Higgins E.E."/>
            <person name="Huebert T."/>
            <person name="Sharpe A.G."/>
            <person name="Parkin I.A."/>
        </authorList>
    </citation>
    <scope>NUCLEOTIDE SEQUENCE [LARGE SCALE GENOMIC DNA]</scope>
    <source>
        <strain evidence="8">cv. DH55</strain>
    </source>
</reference>
<dbReference type="PANTHER" id="PTHR32411">
    <property type="entry name" value="CYSTEINE-RICH REPEAT SECRETORY PROTEIN 38-RELATED"/>
    <property type="match status" value="1"/>
</dbReference>
<comment type="similarity">
    <text evidence="5">Belongs to the cysteine-rich repeat secretory protein family.</text>
</comment>
<keyword evidence="2" id="KW-0964">Secreted</keyword>
<evidence type="ECO:0000256" key="4">
    <source>
        <dbReference type="ARBA" id="ARBA00022737"/>
    </source>
</evidence>
<evidence type="ECO:0000256" key="2">
    <source>
        <dbReference type="ARBA" id="ARBA00022525"/>
    </source>
</evidence>
<evidence type="ECO:0000313" key="9">
    <source>
        <dbReference type="RefSeq" id="XP_010468358.1"/>
    </source>
</evidence>
<name>A0ABM0WB08_CAMSA</name>
<protein>
    <submittedName>
        <fullName evidence="9">LOW QUALITY PROTEIN: putative cysteine-rich repeat secretory protein 16</fullName>
    </submittedName>
</protein>
<evidence type="ECO:0000313" key="8">
    <source>
        <dbReference type="Proteomes" id="UP000694864"/>
    </source>
</evidence>
<keyword evidence="4" id="KW-0677">Repeat</keyword>